<dbReference type="AlphaFoldDB" id="A0A8H7IA34"/>
<gene>
    <name evidence="3" type="ORF">RHS01_07295</name>
</gene>
<protein>
    <submittedName>
        <fullName evidence="3">NLI interacting factor-like phosphatase</fullName>
    </submittedName>
</protein>
<feature type="compositionally biased region" description="Acidic residues" evidence="1">
    <location>
        <begin position="434"/>
        <end position="444"/>
    </location>
</feature>
<evidence type="ECO:0000256" key="1">
    <source>
        <dbReference type="SAM" id="MobiDB-lite"/>
    </source>
</evidence>
<dbReference type="EMBL" id="JACYCF010000014">
    <property type="protein sequence ID" value="KAF8752942.1"/>
    <property type="molecule type" value="Genomic_DNA"/>
</dbReference>
<sequence length="558" mass="62377">MSGSGYIRFLHNTAGMATVNSYTRRPQRYRKPPPEFVPLPPSAEYIALSEIPSVPLLSDSDKPESRKLLVLDLNGTLVLRSPRSYSGPRTVMPRPFSKTFKDHLDVMVWSSAQPHSVHSMLGSFFGPDRNRLVGIWARDTLGLRPEHYNDPTSIPGYDPSKPPPESKTMIYTSLQLMPESVQENSETDRTGYFEIPEVKKDDPIPGLSSIDPDAGAVQPVLPVGPYSALNSLLLDDSALKAHLQPYNHLTLPEYTADLRARDVRRQEAIEALANAETMTLETGIDEDSKESDGLIEKGGRDMGGKFTESEGEYLPILARSYVQFNSQVKTIGVKCTNTCVQPHTTNHFLRRGMRPNEEEMQKVAALFLQDNQDRRGDSDGRLQDTGYDRDQATLQAIPIKRSSDSLIGAEQSSPKRPRPDLPRADSPLASSAEQVEEEIGTIDEPEAHMPIHNQGFNSGPEPRSIEDDPAAHFQIPFLPTKPHVPAFQAQAPRTRQKPTYPIDHPLSANDPYPFFTDGKPETKLWFQDRDTYTYWVRRGLLALKECKIEPEAGVEVDI</sequence>
<dbReference type="InterPro" id="IPR023214">
    <property type="entry name" value="HAD_sf"/>
</dbReference>
<evidence type="ECO:0000313" key="3">
    <source>
        <dbReference type="EMBL" id="KAF8752942.1"/>
    </source>
</evidence>
<organism evidence="3 4">
    <name type="scientific">Rhizoctonia solani</name>
    <dbReference type="NCBI Taxonomy" id="456999"/>
    <lineage>
        <taxon>Eukaryota</taxon>
        <taxon>Fungi</taxon>
        <taxon>Dikarya</taxon>
        <taxon>Basidiomycota</taxon>
        <taxon>Agaricomycotina</taxon>
        <taxon>Agaricomycetes</taxon>
        <taxon>Cantharellales</taxon>
        <taxon>Ceratobasidiaceae</taxon>
        <taxon>Rhizoctonia</taxon>
    </lineage>
</organism>
<dbReference type="InterPro" id="IPR004274">
    <property type="entry name" value="FCP1_dom"/>
</dbReference>
<dbReference type="SUPFAM" id="SSF56784">
    <property type="entry name" value="HAD-like"/>
    <property type="match status" value="1"/>
</dbReference>
<comment type="caution">
    <text evidence="3">The sequence shown here is derived from an EMBL/GenBank/DDBJ whole genome shotgun (WGS) entry which is preliminary data.</text>
</comment>
<feature type="region of interest" description="Disordered" evidence="1">
    <location>
        <begin position="367"/>
        <end position="448"/>
    </location>
</feature>
<dbReference type="Gene3D" id="3.40.50.1000">
    <property type="entry name" value="HAD superfamily/HAD-like"/>
    <property type="match status" value="1"/>
</dbReference>
<reference evidence="3" key="1">
    <citation type="submission" date="2020-09" db="EMBL/GenBank/DDBJ databases">
        <title>Comparative genome analyses of four rice-infecting Rhizoctonia solani isolates reveal extensive enrichment of homogalacturonan modification genes.</title>
        <authorList>
            <person name="Lee D.-Y."/>
            <person name="Jeon J."/>
            <person name="Kim K.-T."/>
            <person name="Cheong K."/>
            <person name="Song H."/>
            <person name="Choi G."/>
            <person name="Ko J."/>
            <person name="Opiyo S.O."/>
            <person name="Zuo S."/>
            <person name="Madhav S."/>
            <person name="Lee Y.-H."/>
            <person name="Wang G.-L."/>
        </authorList>
    </citation>
    <scope>NUCLEOTIDE SEQUENCE</scope>
    <source>
        <strain evidence="3">AG1-IA B2</strain>
    </source>
</reference>
<feature type="domain" description="FCP1 homology" evidence="2">
    <location>
        <begin position="65"/>
        <end position="261"/>
    </location>
</feature>
<dbReference type="Proteomes" id="UP000614334">
    <property type="component" value="Unassembled WGS sequence"/>
</dbReference>
<dbReference type="InterPro" id="IPR036412">
    <property type="entry name" value="HAD-like_sf"/>
</dbReference>
<feature type="compositionally biased region" description="Basic and acidic residues" evidence="1">
    <location>
        <begin position="371"/>
        <end position="391"/>
    </location>
</feature>
<accession>A0A8H7IA34</accession>
<evidence type="ECO:0000313" key="4">
    <source>
        <dbReference type="Proteomes" id="UP000614334"/>
    </source>
</evidence>
<name>A0A8H7IA34_9AGAM</name>
<proteinExistence type="predicted"/>
<evidence type="ECO:0000259" key="2">
    <source>
        <dbReference type="SMART" id="SM00577"/>
    </source>
</evidence>
<dbReference type="SMART" id="SM00577">
    <property type="entry name" value="CPDc"/>
    <property type="match status" value="1"/>
</dbReference>